<gene>
    <name evidence="1" type="ORF">J2S43_004557</name>
</gene>
<sequence>MNADWPLSAGTLHLNHGSFGAVPRVALAAQAQLRAEMESAPVRWFAGSRQRLATTARDSDQGGPLSLERQGDALIARSDTASVVS</sequence>
<evidence type="ECO:0000313" key="1">
    <source>
        <dbReference type="EMBL" id="MDP9796045.1"/>
    </source>
</evidence>
<dbReference type="EMBL" id="JAUSRA010000001">
    <property type="protein sequence ID" value="MDP9796045.1"/>
    <property type="molecule type" value="Genomic_DNA"/>
</dbReference>
<protein>
    <submittedName>
        <fullName evidence="1">Uncharacterized protein</fullName>
    </submittedName>
</protein>
<accession>A0ABT9MX83</accession>
<dbReference type="Proteomes" id="UP001240984">
    <property type="component" value="Unassembled WGS sequence"/>
</dbReference>
<keyword evidence="2" id="KW-1185">Reference proteome</keyword>
<evidence type="ECO:0000313" key="2">
    <source>
        <dbReference type="Proteomes" id="UP001240984"/>
    </source>
</evidence>
<dbReference type="RefSeq" id="WP_306832319.1">
    <property type="nucleotide sequence ID" value="NZ_JAUSRA010000001.1"/>
</dbReference>
<proteinExistence type="predicted"/>
<organism evidence="1 2">
    <name type="scientific">Catenuloplanes nepalensis</name>
    <dbReference type="NCBI Taxonomy" id="587533"/>
    <lineage>
        <taxon>Bacteria</taxon>
        <taxon>Bacillati</taxon>
        <taxon>Actinomycetota</taxon>
        <taxon>Actinomycetes</taxon>
        <taxon>Micromonosporales</taxon>
        <taxon>Micromonosporaceae</taxon>
        <taxon>Catenuloplanes</taxon>
    </lineage>
</organism>
<comment type="caution">
    <text evidence="1">The sequence shown here is derived from an EMBL/GenBank/DDBJ whole genome shotgun (WGS) entry which is preliminary data.</text>
</comment>
<reference evidence="1 2" key="1">
    <citation type="submission" date="2023-07" db="EMBL/GenBank/DDBJ databases">
        <title>Sequencing the genomes of 1000 actinobacteria strains.</title>
        <authorList>
            <person name="Klenk H.-P."/>
        </authorList>
    </citation>
    <scope>NUCLEOTIDE SEQUENCE [LARGE SCALE GENOMIC DNA]</scope>
    <source>
        <strain evidence="1 2">DSM 44710</strain>
    </source>
</reference>
<name>A0ABT9MX83_9ACTN</name>